<comment type="caution">
    <text evidence="8">The sequence shown here is derived from an EMBL/GenBank/DDBJ whole genome shotgun (WGS) entry which is preliminary data.</text>
</comment>
<dbReference type="PANTHER" id="PTHR35402:SF1">
    <property type="entry name" value="TYPE II SECRETION SYSTEM PROTEIN GSPF DOMAIN-CONTAINING PROTEIN"/>
    <property type="match status" value="1"/>
</dbReference>
<keyword evidence="2" id="KW-1003">Cell membrane</keyword>
<feature type="transmembrane region" description="Helical" evidence="6">
    <location>
        <begin position="279"/>
        <end position="300"/>
    </location>
</feature>
<dbReference type="RefSeq" id="WP_211530304.1">
    <property type="nucleotide sequence ID" value="NZ_JWHL01000003.1"/>
</dbReference>
<evidence type="ECO:0000256" key="6">
    <source>
        <dbReference type="SAM" id="Phobius"/>
    </source>
</evidence>
<evidence type="ECO:0000256" key="1">
    <source>
        <dbReference type="ARBA" id="ARBA00004651"/>
    </source>
</evidence>
<name>A0A8J7W5G1_9EURY</name>
<keyword evidence="9" id="KW-1185">Reference proteome</keyword>
<accession>A0A8J7W5G1</accession>
<dbReference type="OrthoDB" id="12374at2157"/>
<evidence type="ECO:0000259" key="7">
    <source>
        <dbReference type="Pfam" id="PF00482"/>
    </source>
</evidence>
<gene>
    <name evidence="8" type="ORF">RJ53_03790</name>
</gene>
<organism evidence="8 9">
    <name type="scientific">Methanocalculus chunghsingensis</name>
    <dbReference type="NCBI Taxonomy" id="156457"/>
    <lineage>
        <taxon>Archaea</taxon>
        <taxon>Methanobacteriati</taxon>
        <taxon>Methanobacteriota</taxon>
        <taxon>Stenosarchaea group</taxon>
        <taxon>Methanomicrobia</taxon>
        <taxon>Methanomicrobiales</taxon>
        <taxon>Methanocalculaceae</taxon>
        <taxon>Methanocalculus</taxon>
    </lineage>
</organism>
<dbReference type="Proteomes" id="UP000730161">
    <property type="component" value="Unassembled WGS sequence"/>
</dbReference>
<feature type="domain" description="Type II secretion system protein GspF" evidence="7">
    <location>
        <begin position="138"/>
        <end position="265"/>
    </location>
</feature>
<keyword evidence="3 6" id="KW-0812">Transmembrane</keyword>
<dbReference type="InterPro" id="IPR056569">
    <property type="entry name" value="ArlJ-like"/>
</dbReference>
<sequence length="307" mass="34141">MNSYERFCFNLLGARMKEKRLSHGELLGSLISARHRVPFEVYLSTATITSILAGLAGAIIAGICTYLFRLPDLIRYQGTLPGFFYEYAEYRLIAGTIIITILSLIIIGGFTYLFFLLYPSIIAGERRRKIDTTLPHAINYITAMSTAGITPAEIFRLLGESPVYGESSTEARHIAREIDLFGRDLIDALRVVSTTTPSERLKEFLQGAMGAITSGSNLTDYFKQKANQYAIENRHEQKAFLETLGLISESYVTALVAGTLFLVILQSVMSMLSGTSNPLFLYVIIYLIMPFGSVMFLVMISSMTPEV</sequence>
<keyword evidence="5 6" id="KW-0472">Membrane</keyword>
<dbReference type="EMBL" id="JWHL01000003">
    <property type="protein sequence ID" value="MBR1368674.1"/>
    <property type="molecule type" value="Genomic_DNA"/>
</dbReference>
<keyword evidence="4 6" id="KW-1133">Transmembrane helix</keyword>
<dbReference type="GO" id="GO:0005886">
    <property type="term" value="C:plasma membrane"/>
    <property type="evidence" value="ECO:0007669"/>
    <property type="project" value="UniProtKB-SubCell"/>
</dbReference>
<feature type="transmembrane region" description="Helical" evidence="6">
    <location>
        <begin position="251"/>
        <end position="273"/>
    </location>
</feature>
<feature type="transmembrane region" description="Helical" evidence="6">
    <location>
        <begin position="92"/>
        <end position="118"/>
    </location>
</feature>
<evidence type="ECO:0000256" key="3">
    <source>
        <dbReference type="ARBA" id="ARBA00022692"/>
    </source>
</evidence>
<evidence type="ECO:0000313" key="8">
    <source>
        <dbReference type="EMBL" id="MBR1368674.1"/>
    </source>
</evidence>
<dbReference type="InterPro" id="IPR018076">
    <property type="entry name" value="T2SS_GspF_dom"/>
</dbReference>
<evidence type="ECO:0000313" key="9">
    <source>
        <dbReference type="Proteomes" id="UP000730161"/>
    </source>
</evidence>
<evidence type="ECO:0000256" key="5">
    <source>
        <dbReference type="ARBA" id="ARBA00023136"/>
    </source>
</evidence>
<reference evidence="8" key="1">
    <citation type="submission" date="2014-12" db="EMBL/GenBank/DDBJ databases">
        <authorList>
            <person name="Huang H.-H."/>
            <person name="Chen S.-C."/>
            <person name="Lai M.-C."/>
        </authorList>
    </citation>
    <scope>NUCLEOTIDE SEQUENCE</scope>
    <source>
        <strain evidence="8">K1F9705b</strain>
    </source>
</reference>
<comment type="subcellular location">
    <subcellularLocation>
        <location evidence="1">Cell membrane</location>
        <topology evidence="1">Multi-pass membrane protein</topology>
    </subcellularLocation>
</comment>
<evidence type="ECO:0000256" key="2">
    <source>
        <dbReference type="ARBA" id="ARBA00022475"/>
    </source>
</evidence>
<dbReference type="Pfam" id="PF00482">
    <property type="entry name" value="T2SSF"/>
    <property type="match status" value="1"/>
</dbReference>
<evidence type="ECO:0000256" key="4">
    <source>
        <dbReference type="ARBA" id="ARBA00022989"/>
    </source>
</evidence>
<protein>
    <submittedName>
        <fullName evidence="8">Secretion system protein</fullName>
    </submittedName>
</protein>
<feature type="transmembrane region" description="Helical" evidence="6">
    <location>
        <begin position="41"/>
        <end position="68"/>
    </location>
</feature>
<dbReference type="PANTHER" id="PTHR35402">
    <property type="entry name" value="INTEGRAL MEMBRANE PROTEIN-RELATED"/>
    <property type="match status" value="1"/>
</dbReference>
<dbReference type="AlphaFoldDB" id="A0A8J7W5G1"/>
<proteinExistence type="predicted"/>